<keyword evidence="1" id="KW-0547">Nucleotide-binding</keyword>
<evidence type="ECO:0000256" key="1">
    <source>
        <dbReference type="ARBA" id="ARBA00022741"/>
    </source>
</evidence>
<evidence type="ECO:0000256" key="4">
    <source>
        <dbReference type="ARBA" id="ARBA00023123"/>
    </source>
</evidence>
<accession>A0A251U2L7</accession>
<protein>
    <submittedName>
        <fullName evidence="9">Myosin ATPase</fullName>
        <ecNumber evidence="9">5.6.1.8</ecNumber>
    </submittedName>
    <submittedName>
        <fullName evidence="10">Putative IQ motif, EF-hand binding site</fullName>
    </submittedName>
</protein>
<dbReference type="InterPro" id="IPR036961">
    <property type="entry name" value="Kinesin_motor_dom_sf"/>
</dbReference>
<dbReference type="STRING" id="4232.A0A251U2L7"/>
<dbReference type="GO" id="GO:0005524">
    <property type="term" value="F:ATP binding"/>
    <property type="evidence" value="ECO:0007669"/>
    <property type="project" value="UniProtKB-KW"/>
</dbReference>
<reference evidence="9 11" key="1">
    <citation type="journal article" date="2017" name="Nature">
        <title>The sunflower genome provides insights into oil metabolism, flowering and Asterid evolution.</title>
        <authorList>
            <person name="Badouin H."/>
            <person name="Gouzy J."/>
            <person name="Grassa C.J."/>
            <person name="Murat F."/>
            <person name="Staton S.E."/>
            <person name="Cottret L."/>
            <person name="Lelandais-Briere C."/>
            <person name="Owens G.L."/>
            <person name="Carrere S."/>
            <person name="Mayjonade B."/>
            <person name="Legrand L."/>
            <person name="Gill N."/>
            <person name="Kane N.C."/>
            <person name="Bowers J.E."/>
            <person name="Hubner S."/>
            <person name="Bellec A."/>
            <person name="Berard A."/>
            <person name="Berges H."/>
            <person name="Blanchet N."/>
            <person name="Boniface M.C."/>
            <person name="Brunel D."/>
            <person name="Catrice O."/>
            <person name="Chaidir N."/>
            <person name="Claudel C."/>
            <person name="Donnadieu C."/>
            <person name="Faraut T."/>
            <person name="Fievet G."/>
            <person name="Helmstetter N."/>
            <person name="King M."/>
            <person name="Knapp S.J."/>
            <person name="Lai Z."/>
            <person name="Le Paslier M.C."/>
            <person name="Lippi Y."/>
            <person name="Lorenzon L."/>
            <person name="Mandel J.R."/>
            <person name="Marage G."/>
            <person name="Marchand G."/>
            <person name="Marquand E."/>
            <person name="Bret-Mestries E."/>
            <person name="Morien E."/>
            <person name="Nambeesan S."/>
            <person name="Nguyen T."/>
            <person name="Pegot-Espagnet P."/>
            <person name="Pouilly N."/>
            <person name="Raftis F."/>
            <person name="Sallet E."/>
            <person name="Schiex T."/>
            <person name="Thomas J."/>
            <person name="Vandecasteele C."/>
            <person name="Vares D."/>
            <person name="Vear F."/>
            <person name="Vautrin S."/>
            <person name="Crespi M."/>
            <person name="Mangin B."/>
            <person name="Burke J.M."/>
            <person name="Salse J."/>
            <person name="Munos S."/>
            <person name="Vincourt P."/>
            <person name="Rieseberg L.H."/>
            <person name="Langlade N.B."/>
        </authorList>
    </citation>
    <scope>NUCLEOTIDE SEQUENCE [LARGE SCALE GENOMIC DNA]</scope>
    <source>
        <strain evidence="11">cv. SF193</strain>
        <tissue evidence="9">Leaves</tissue>
    </source>
</reference>
<dbReference type="InterPro" id="IPR000048">
    <property type="entry name" value="IQ_motif_EF-hand-BS"/>
</dbReference>
<dbReference type="GO" id="GO:0000146">
    <property type="term" value="F:microfilament motor activity"/>
    <property type="evidence" value="ECO:0007669"/>
    <property type="project" value="UniProtKB-EC"/>
</dbReference>
<dbReference type="Pfam" id="PF00063">
    <property type="entry name" value="Myosin_head"/>
    <property type="match status" value="1"/>
</dbReference>
<organism evidence="10 11">
    <name type="scientific">Helianthus annuus</name>
    <name type="common">Common sunflower</name>
    <dbReference type="NCBI Taxonomy" id="4232"/>
    <lineage>
        <taxon>Eukaryota</taxon>
        <taxon>Viridiplantae</taxon>
        <taxon>Streptophyta</taxon>
        <taxon>Embryophyta</taxon>
        <taxon>Tracheophyta</taxon>
        <taxon>Spermatophyta</taxon>
        <taxon>Magnoliopsida</taxon>
        <taxon>eudicotyledons</taxon>
        <taxon>Gunneridae</taxon>
        <taxon>Pentapetalae</taxon>
        <taxon>asterids</taxon>
        <taxon>campanulids</taxon>
        <taxon>Asterales</taxon>
        <taxon>Asteraceae</taxon>
        <taxon>Asteroideae</taxon>
        <taxon>Heliantheae alliance</taxon>
        <taxon>Heliantheae</taxon>
        <taxon>Helianthus</taxon>
    </lineage>
</organism>
<keyword evidence="11" id="KW-1185">Reference proteome</keyword>
<dbReference type="PROSITE" id="PS50096">
    <property type="entry name" value="IQ"/>
    <property type="match status" value="3"/>
</dbReference>
<evidence type="ECO:0000313" key="10">
    <source>
        <dbReference type="EMBL" id="OTG17042.1"/>
    </source>
</evidence>
<evidence type="ECO:0000259" key="8">
    <source>
        <dbReference type="PROSITE" id="PS51456"/>
    </source>
</evidence>
<feature type="region of interest" description="Actin-binding" evidence="7">
    <location>
        <begin position="5"/>
        <end position="27"/>
    </location>
</feature>
<comment type="similarity">
    <text evidence="7">Belongs to the TRAFAC class myosin-kinesin ATPase superfamily. Myosin family.</text>
</comment>
<dbReference type="EMBL" id="MNCJ02000323">
    <property type="protein sequence ID" value="KAF5793697.1"/>
    <property type="molecule type" value="Genomic_DNA"/>
</dbReference>
<dbReference type="Gene3D" id="3.40.850.10">
    <property type="entry name" value="Kinesin motor domain"/>
    <property type="match status" value="1"/>
</dbReference>
<dbReference type="PANTHER" id="PTHR13140">
    <property type="entry name" value="MYOSIN"/>
    <property type="match status" value="1"/>
</dbReference>
<evidence type="ECO:0000256" key="5">
    <source>
        <dbReference type="ARBA" id="ARBA00023175"/>
    </source>
</evidence>
<dbReference type="GO" id="GO:0030048">
    <property type="term" value="P:actin filament-based movement"/>
    <property type="evidence" value="ECO:0007669"/>
    <property type="project" value="UniProtKB-ARBA"/>
</dbReference>
<keyword evidence="4 7" id="KW-0518">Myosin</keyword>
<dbReference type="PROSITE" id="PS51456">
    <property type="entry name" value="MYOSIN_MOTOR"/>
    <property type="match status" value="1"/>
</dbReference>
<keyword evidence="6 7" id="KW-0009">Actin-binding</keyword>
<evidence type="ECO:0000256" key="7">
    <source>
        <dbReference type="PROSITE-ProRule" id="PRU00782"/>
    </source>
</evidence>
<dbReference type="EMBL" id="CM007897">
    <property type="protein sequence ID" value="OTG17042.1"/>
    <property type="molecule type" value="Genomic_DNA"/>
</dbReference>
<dbReference type="SUPFAM" id="SSF52540">
    <property type="entry name" value="P-loop containing nucleoside triphosphate hydrolases"/>
    <property type="match status" value="1"/>
</dbReference>
<keyword evidence="2" id="KW-0067">ATP-binding</keyword>
<keyword evidence="5" id="KW-0505">Motor protein</keyword>
<dbReference type="Gramene" id="mRNA:HanXRQr2_Chr08g0319391">
    <property type="protein sequence ID" value="mRNA:HanXRQr2_Chr08g0319391"/>
    <property type="gene ID" value="HanXRQr2_Chr08g0319391"/>
</dbReference>
<evidence type="ECO:0000313" key="9">
    <source>
        <dbReference type="EMBL" id="KAF5793697.1"/>
    </source>
</evidence>
<dbReference type="Proteomes" id="UP000215914">
    <property type="component" value="Chromosome 8"/>
</dbReference>
<reference evidence="9" key="3">
    <citation type="submission" date="2020-06" db="EMBL/GenBank/DDBJ databases">
        <title>Helianthus annuus Genome sequencing and assembly Release 2.</title>
        <authorList>
            <person name="Gouzy J."/>
            <person name="Langlade N."/>
            <person name="Munos S."/>
        </authorList>
    </citation>
    <scope>NUCLEOTIDE SEQUENCE</scope>
    <source>
        <tissue evidence="9">Leaves</tissue>
    </source>
</reference>
<dbReference type="Gene3D" id="1.20.5.190">
    <property type="match status" value="1"/>
</dbReference>
<keyword evidence="3" id="KW-0112">Calmodulin-binding</keyword>
<proteinExistence type="inferred from homology"/>
<evidence type="ECO:0000256" key="2">
    <source>
        <dbReference type="ARBA" id="ARBA00022840"/>
    </source>
</evidence>
<dbReference type="EC" id="5.6.1.8" evidence="9"/>
<dbReference type="InParanoid" id="A0A251U2L7"/>
<dbReference type="Pfam" id="PF00612">
    <property type="entry name" value="IQ"/>
    <property type="match status" value="1"/>
</dbReference>
<evidence type="ECO:0000313" key="11">
    <source>
        <dbReference type="Proteomes" id="UP000215914"/>
    </source>
</evidence>
<dbReference type="Gene3D" id="6.20.240.20">
    <property type="match status" value="1"/>
</dbReference>
<dbReference type="GO" id="GO:0016459">
    <property type="term" value="C:myosin complex"/>
    <property type="evidence" value="ECO:0007669"/>
    <property type="project" value="UniProtKB-KW"/>
</dbReference>
<dbReference type="InterPro" id="IPR001609">
    <property type="entry name" value="Myosin_head_motor_dom-like"/>
</dbReference>
<name>A0A251U2L7_HELAN</name>
<feature type="domain" description="Myosin motor" evidence="8">
    <location>
        <begin position="1"/>
        <end position="124"/>
    </location>
</feature>
<evidence type="ECO:0000256" key="6">
    <source>
        <dbReference type="ARBA" id="ARBA00023203"/>
    </source>
</evidence>
<comment type="caution">
    <text evidence="7">Lacks conserved residue(s) required for the propagation of feature annotation.</text>
</comment>
<dbReference type="Gene3D" id="1.20.58.530">
    <property type="match status" value="1"/>
</dbReference>
<dbReference type="InterPro" id="IPR027417">
    <property type="entry name" value="P-loop_NTPase"/>
</dbReference>
<dbReference type="PANTHER" id="PTHR13140:SF792">
    <property type="entry name" value="MYOSIN-9"/>
    <property type="match status" value="1"/>
</dbReference>
<dbReference type="OMA" id="AYIENIM"/>
<dbReference type="AlphaFoldDB" id="A0A251U2L7"/>
<dbReference type="GO" id="GO:0003779">
    <property type="term" value="F:actin binding"/>
    <property type="evidence" value="ECO:0007669"/>
    <property type="project" value="UniProtKB-KW"/>
</dbReference>
<evidence type="ECO:0000256" key="3">
    <source>
        <dbReference type="ARBA" id="ARBA00022860"/>
    </source>
</evidence>
<gene>
    <name evidence="10" type="ORF">HannXRQ_Chr08g0207711</name>
    <name evidence="9" type="ORF">HanXRQr2_Chr08g0319391</name>
</gene>
<keyword evidence="9" id="KW-0413">Isomerase</keyword>
<dbReference type="SMART" id="SM00015">
    <property type="entry name" value="IQ"/>
    <property type="match status" value="3"/>
</dbReference>
<reference evidence="10" key="2">
    <citation type="submission" date="2017-02" db="EMBL/GenBank/DDBJ databases">
        <title>Sunflower complete genome.</title>
        <authorList>
            <person name="Langlade N."/>
            <person name="Munos S."/>
        </authorList>
    </citation>
    <scope>NUCLEOTIDE SEQUENCE [LARGE SCALE GENOMIC DNA]</scope>
    <source>
        <tissue evidence="10">Leaves</tissue>
    </source>
</reference>
<sequence>MELQLQQLMETLNSKQPHYIRCVKPNNLLKPAIFENVNVIHQLRCGGVLEAIRISCAGYPTNKSFTDFVNRFGLLVPEVLRTNHDKKDACQKILNNVGIPGYQIGKAKVFLRAGHMAALDTRRAERLDIAIVYIQRTTRSYLIRKRFLAMANLAVALQTLCRGKLASKMYDDMKKRSVSLKIQTNFRRYTLRSSYIRLQHAVVLI</sequence>
<dbReference type="GO" id="GO:0005516">
    <property type="term" value="F:calmodulin binding"/>
    <property type="evidence" value="ECO:0007669"/>
    <property type="project" value="UniProtKB-KW"/>
</dbReference>